<accession>A0A918PL79</accession>
<comment type="caution">
    <text evidence="2">The sequence shown here is derived from an EMBL/GenBank/DDBJ whole genome shotgun (WGS) entry which is preliminary data.</text>
</comment>
<protein>
    <recommendedName>
        <fullName evidence="1">Sugar 3,4-ketoisomerase QdtA cupin domain-containing protein</fullName>
    </recommendedName>
</protein>
<dbReference type="Proteomes" id="UP000619457">
    <property type="component" value="Unassembled WGS sequence"/>
</dbReference>
<dbReference type="EMBL" id="BMWX01000001">
    <property type="protein sequence ID" value="GGZ14357.1"/>
    <property type="molecule type" value="Genomic_DNA"/>
</dbReference>
<organism evidence="2 3">
    <name type="scientific">Echinicola pacifica</name>
    <dbReference type="NCBI Taxonomy" id="346377"/>
    <lineage>
        <taxon>Bacteria</taxon>
        <taxon>Pseudomonadati</taxon>
        <taxon>Bacteroidota</taxon>
        <taxon>Cytophagia</taxon>
        <taxon>Cytophagales</taxon>
        <taxon>Cyclobacteriaceae</taxon>
        <taxon>Echinicola</taxon>
    </lineage>
</organism>
<dbReference type="RefSeq" id="WP_229802400.1">
    <property type="nucleotide sequence ID" value="NZ_BMWX01000001.1"/>
</dbReference>
<proteinExistence type="predicted"/>
<dbReference type="InterPro" id="IPR008894">
    <property type="entry name" value="QdtA_cupin_dom"/>
</dbReference>
<dbReference type="Gene3D" id="2.60.120.10">
    <property type="entry name" value="Jelly Rolls"/>
    <property type="match status" value="1"/>
</dbReference>
<evidence type="ECO:0000259" key="1">
    <source>
        <dbReference type="Pfam" id="PF05523"/>
    </source>
</evidence>
<dbReference type="InterPro" id="IPR014710">
    <property type="entry name" value="RmlC-like_jellyroll"/>
</dbReference>
<feature type="domain" description="Sugar 3,4-ketoisomerase QdtA cupin" evidence="1">
    <location>
        <begin position="7"/>
        <end position="131"/>
    </location>
</feature>
<reference evidence="2" key="1">
    <citation type="journal article" date="2014" name="Int. J. Syst. Evol. Microbiol.">
        <title>Complete genome sequence of Corynebacterium casei LMG S-19264T (=DSM 44701T), isolated from a smear-ripened cheese.</title>
        <authorList>
            <consortium name="US DOE Joint Genome Institute (JGI-PGF)"/>
            <person name="Walter F."/>
            <person name="Albersmeier A."/>
            <person name="Kalinowski J."/>
            <person name="Ruckert C."/>
        </authorList>
    </citation>
    <scope>NUCLEOTIDE SEQUENCE</scope>
    <source>
        <strain evidence="2">KCTC 12368</strain>
    </source>
</reference>
<dbReference type="SUPFAM" id="SSF51182">
    <property type="entry name" value="RmlC-like cupins"/>
    <property type="match status" value="1"/>
</dbReference>
<dbReference type="Pfam" id="PF05523">
    <property type="entry name" value="FdtA"/>
    <property type="match status" value="1"/>
</dbReference>
<dbReference type="CDD" id="cd20292">
    <property type="entry name" value="cupin_QdtA-like"/>
    <property type="match status" value="1"/>
</dbReference>
<gene>
    <name evidence="2" type="ORF">GCM10007049_02770</name>
</gene>
<reference evidence="2" key="2">
    <citation type="submission" date="2020-09" db="EMBL/GenBank/DDBJ databases">
        <authorList>
            <person name="Sun Q."/>
            <person name="Kim S."/>
        </authorList>
    </citation>
    <scope>NUCLEOTIDE SEQUENCE</scope>
    <source>
        <strain evidence="2">KCTC 12368</strain>
    </source>
</reference>
<dbReference type="AlphaFoldDB" id="A0A918PL79"/>
<dbReference type="InterPro" id="IPR011051">
    <property type="entry name" value="RmlC_Cupin_sf"/>
</dbReference>
<evidence type="ECO:0000313" key="3">
    <source>
        <dbReference type="Proteomes" id="UP000619457"/>
    </source>
</evidence>
<name>A0A918PL79_9BACT</name>
<sequence>MMSKPYVFHFGEVENASGRLNFWDSDQLPMGVSRVFWITNVPEAEVRGHHAHRIDHQLIVCPQGQVVVNLETIEGEKFSFILDQPSKGLFLPPMVWSTFTFDANSILLVLAENKFNEQDYLRNKDDFEKLKNEHSQKL</sequence>
<evidence type="ECO:0000313" key="2">
    <source>
        <dbReference type="EMBL" id="GGZ14357.1"/>
    </source>
</evidence>
<keyword evidence="3" id="KW-1185">Reference proteome</keyword>